<evidence type="ECO:0000313" key="2">
    <source>
        <dbReference type="Proteomes" id="UP000248706"/>
    </source>
</evidence>
<keyword evidence="2" id="KW-1185">Reference proteome</keyword>
<dbReference type="RefSeq" id="WP_112432377.1">
    <property type="nucleotide sequence ID" value="NZ_MCIF01000002.1"/>
</dbReference>
<name>A0A328VR79_9CHLR</name>
<proteinExistence type="predicted"/>
<dbReference type="EMBL" id="MCIF01000002">
    <property type="protein sequence ID" value="RAQ97724.1"/>
    <property type="molecule type" value="Genomic_DNA"/>
</dbReference>
<protein>
    <submittedName>
        <fullName evidence="1">Uncharacterized protein</fullName>
    </submittedName>
</protein>
<dbReference type="OrthoDB" id="9953512at2"/>
<dbReference type="AlphaFoldDB" id="A0A328VR79"/>
<dbReference type="Proteomes" id="UP000248706">
    <property type="component" value="Unassembled WGS sequence"/>
</dbReference>
<gene>
    <name evidence="1" type="ORF">A4R35_19450</name>
</gene>
<organism evidence="1 2">
    <name type="scientific">Thermogemmatispora tikiterensis</name>
    <dbReference type="NCBI Taxonomy" id="1825093"/>
    <lineage>
        <taxon>Bacteria</taxon>
        <taxon>Bacillati</taxon>
        <taxon>Chloroflexota</taxon>
        <taxon>Ktedonobacteria</taxon>
        <taxon>Thermogemmatisporales</taxon>
        <taxon>Thermogemmatisporaceae</taxon>
        <taxon>Thermogemmatispora</taxon>
    </lineage>
</organism>
<evidence type="ECO:0000313" key="1">
    <source>
        <dbReference type="EMBL" id="RAQ97724.1"/>
    </source>
</evidence>
<sequence>MATAPQPRLSSGAPKQPPCERCLCRSLCLKQPIVLPRSERASWATILRRLLSEREEGQA</sequence>
<comment type="caution">
    <text evidence="1">The sequence shown here is derived from an EMBL/GenBank/DDBJ whole genome shotgun (WGS) entry which is preliminary data.</text>
</comment>
<accession>A0A328VR79</accession>
<reference evidence="1 2" key="1">
    <citation type="submission" date="2016-08" db="EMBL/GenBank/DDBJ databases">
        <title>Analysis of Carbohydrate Active Enzymes in Thermogemmatispora T81 Reveals Carbohydrate Degradation Ability.</title>
        <authorList>
            <person name="Tomazini A."/>
            <person name="Lal S."/>
            <person name="Stott M."/>
            <person name="Henrissat B."/>
            <person name="Polikarpov I."/>
            <person name="Sparling R."/>
            <person name="Levin D.B."/>
        </authorList>
    </citation>
    <scope>NUCLEOTIDE SEQUENCE [LARGE SCALE GENOMIC DNA]</scope>
    <source>
        <strain evidence="1 2">T81</strain>
    </source>
</reference>